<dbReference type="FunFam" id="1.10.10.10:FF:000001">
    <property type="entry name" value="LysR family transcriptional regulator"/>
    <property type="match status" value="1"/>
</dbReference>
<dbReference type="GO" id="GO:0003677">
    <property type="term" value="F:DNA binding"/>
    <property type="evidence" value="ECO:0007669"/>
    <property type="project" value="UniProtKB-KW"/>
</dbReference>
<dbReference type="GO" id="GO:0032993">
    <property type="term" value="C:protein-DNA complex"/>
    <property type="evidence" value="ECO:0007669"/>
    <property type="project" value="TreeGrafter"/>
</dbReference>
<dbReference type="PANTHER" id="PTHR30346">
    <property type="entry name" value="TRANSCRIPTIONAL DUAL REGULATOR HCAR-RELATED"/>
    <property type="match status" value="1"/>
</dbReference>
<sequence>MSMNLSQLYYFRKLAELQHYTKAAKELYITQPALSDAIKSLEKELGVPLFQRKGRNVCLTKYGKEFAVYVNDALRELDKGIAVMKEYTGSLSGRINIGGIYTITGDYLPALLRSYHAEYGDAVKFVVSQGVTLELIEDLKNDKYDVVFSAFKDNEPTLRFFPVVAHQLVACVKADHPLAERKSIRMDDLRKCGFEIYTYRTDIPIGAEVAAVTDEYGIKTHQRFDDEITLCGMVSNERDDSVGLLTYTIGMKPFTDLVIIPIDDRDVPVDFHRMYMVYKKDEFKNRALESFIDLAKEFVPPEGTLPTCKVVRENAE</sequence>
<dbReference type="Pfam" id="PF03466">
    <property type="entry name" value="LysR_substrate"/>
    <property type="match status" value="1"/>
</dbReference>
<protein>
    <submittedName>
        <fullName evidence="6">Transcriptional regulator</fullName>
    </submittedName>
</protein>
<feature type="domain" description="HTH lysR-type" evidence="5">
    <location>
        <begin position="3"/>
        <end position="60"/>
    </location>
</feature>
<accession>C7N4Y5</accession>
<gene>
    <name evidence="6" type="ordered locus">Shel_09290</name>
</gene>
<name>C7N4Y5_SLAHD</name>
<dbReference type="InterPro" id="IPR000847">
    <property type="entry name" value="LysR_HTH_N"/>
</dbReference>
<comment type="similarity">
    <text evidence="1">Belongs to the LysR transcriptional regulatory family.</text>
</comment>
<dbReference type="SUPFAM" id="SSF46785">
    <property type="entry name" value="Winged helix' DNA-binding domain"/>
    <property type="match status" value="1"/>
</dbReference>
<evidence type="ECO:0000256" key="2">
    <source>
        <dbReference type="ARBA" id="ARBA00023015"/>
    </source>
</evidence>
<dbReference type="Gene3D" id="3.40.190.290">
    <property type="match status" value="1"/>
</dbReference>
<dbReference type="KEGG" id="shi:Shel_09290"/>
<evidence type="ECO:0000313" key="7">
    <source>
        <dbReference type="Proteomes" id="UP000002026"/>
    </source>
</evidence>
<dbReference type="Pfam" id="PF00126">
    <property type="entry name" value="HTH_1"/>
    <property type="match status" value="1"/>
</dbReference>
<dbReference type="Proteomes" id="UP000002026">
    <property type="component" value="Chromosome"/>
</dbReference>
<dbReference type="eggNOG" id="COG0583">
    <property type="taxonomic scope" value="Bacteria"/>
</dbReference>
<dbReference type="RefSeq" id="WP_012798074.1">
    <property type="nucleotide sequence ID" value="NC_013165.1"/>
</dbReference>
<evidence type="ECO:0000256" key="1">
    <source>
        <dbReference type="ARBA" id="ARBA00009437"/>
    </source>
</evidence>
<evidence type="ECO:0000313" key="6">
    <source>
        <dbReference type="EMBL" id="ACV21970.1"/>
    </source>
</evidence>
<dbReference type="HOGENOM" id="CLU_039613_6_2_11"/>
<reference evidence="6 7" key="1">
    <citation type="journal article" date="2009" name="Stand. Genomic Sci.">
        <title>Complete genome sequence of Slackia heliotrinireducens type strain (RHS 1).</title>
        <authorList>
            <person name="Pukall R."/>
            <person name="Lapidus A."/>
            <person name="Nolan M."/>
            <person name="Copeland A."/>
            <person name="Glavina Del Rio T."/>
            <person name="Lucas S."/>
            <person name="Chen F."/>
            <person name="Tice H."/>
            <person name="Cheng J.F."/>
            <person name="Chertkov O."/>
            <person name="Bruce D."/>
            <person name="Goodwin L."/>
            <person name="Kuske C."/>
            <person name="Brettin T."/>
            <person name="Detter J.C."/>
            <person name="Han C."/>
            <person name="Pitluck S."/>
            <person name="Pati A."/>
            <person name="Mavrommatis K."/>
            <person name="Ivanova N."/>
            <person name="Ovchinnikova G."/>
            <person name="Chen A."/>
            <person name="Palaniappan K."/>
            <person name="Schneider S."/>
            <person name="Rohde M."/>
            <person name="Chain P."/>
            <person name="D'haeseleer P."/>
            <person name="Goker M."/>
            <person name="Bristow J."/>
            <person name="Eisen J.A."/>
            <person name="Markowitz V."/>
            <person name="Kyrpides N.C."/>
            <person name="Klenk H.P."/>
            <person name="Hugenholtz P."/>
        </authorList>
    </citation>
    <scope>NUCLEOTIDE SEQUENCE [LARGE SCALE GENOMIC DNA]</scope>
    <source>
        <strain evidence="7">ATCC 29202 / DSM 20476 / NCTC 11029 / RHS 1</strain>
    </source>
</reference>
<proteinExistence type="inferred from homology"/>
<dbReference type="STRING" id="471855.Shel_09290"/>
<organism evidence="6 7">
    <name type="scientific">Slackia heliotrinireducens (strain ATCC 29202 / DSM 20476 / NCTC 11029 / RHS 1)</name>
    <name type="common">Peptococcus heliotrinreducens</name>
    <dbReference type="NCBI Taxonomy" id="471855"/>
    <lineage>
        <taxon>Bacteria</taxon>
        <taxon>Bacillati</taxon>
        <taxon>Actinomycetota</taxon>
        <taxon>Coriobacteriia</taxon>
        <taxon>Eggerthellales</taxon>
        <taxon>Eggerthellaceae</taxon>
        <taxon>Slackia</taxon>
    </lineage>
</organism>
<keyword evidence="2" id="KW-0805">Transcription regulation</keyword>
<keyword evidence="3" id="KW-0238">DNA-binding</keyword>
<dbReference type="InterPro" id="IPR036388">
    <property type="entry name" value="WH-like_DNA-bd_sf"/>
</dbReference>
<dbReference type="Gene3D" id="1.10.10.10">
    <property type="entry name" value="Winged helix-like DNA-binding domain superfamily/Winged helix DNA-binding domain"/>
    <property type="match status" value="1"/>
</dbReference>
<evidence type="ECO:0000259" key="5">
    <source>
        <dbReference type="PROSITE" id="PS50931"/>
    </source>
</evidence>
<dbReference type="EMBL" id="CP001684">
    <property type="protein sequence ID" value="ACV21970.1"/>
    <property type="molecule type" value="Genomic_DNA"/>
</dbReference>
<dbReference type="PROSITE" id="PS50931">
    <property type="entry name" value="HTH_LYSR"/>
    <property type="match status" value="1"/>
</dbReference>
<dbReference type="PANTHER" id="PTHR30346:SF28">
    <property type="entry name" value="HTH-TYPE TRANSCRIPTIONAL REGULATOR CYNR"/>
    <property type="match status" value="1"/>
</dbReference>
<dbReference type="InterPro" id="IPR036390">
    <property type="entry name" value="WH_DNA-bd_sf"/>
</dbReference>
<keyword evidence="7" id="KW-1185">Reference proteome</keyword>
<keyword evidence="4" id="KW-0804">Transcription</keyword>
<dbReference type="GO" id="GO:0003700">
    <property type="term" value="F:DNA-binding transcription factor activity"/>
    <property type="evidence" value="ECO:0007669"/>
    <property type="project" value="InterPro"/>
</dbReference>
<evidence type="ECO:0000256" key="3">
    <source>
        <dbReference type="ARBA" id="ARBA00023125"/>
    </source>
</evidence>
<evidence type="ECO:0000256" key="4">
    <source>
        <dbReference type="ARBA" id="ARBA00023163"/>
    </source>
</evidence>
<dbReference type="PRINTS" id="PR00039">
    <property type="entry name" value="HTHLYSR"/>
</dbReference>
<dbReference type="SUPFAM" id="SSF53850">
    <property type="entry name" value="Periplasmic binding protein-like II"/>
    <property type="match status" value="1"/>
</dbReference>
<dbReference type="InterPro" id="IPR005119">
    <property type="entry name" value="LysR_subst-bd"/>
</dbReference>
<dbReference type="AlphaFoldDB" id="C7N4Y5"/>